<organism evidence="1 2">
    <name type="scientific">Fibrella forsythiae</name>
    <dbReference type="NCBI Taxonomy" id="2817061"/>
    <lineage>
        <taxon>Bacteria</taxon>
        <taxon>Pseudomonadati</taxon>
        <taxon>Bacteroidota</taxon>
        <taxon>Cytophagia</taxon>
        <taxon>Cytophagales</taxon>
        <taxon>Spirosomataceae</taxon>
        <taxon>Fibrella</taxon>
    </lineage>
</organism>
<proteinExistence type="predicted"/>
<gene>
    <name evidence="1" type="ORF">J2I46_01495</name>
</gene>
<sequence>MRQTIERKIAKLTITFTLSADSPLQEFFEFNEFSLDPSLLKSSPSSLTHLTVKGYVDFTGKDEGDYIALKEGAYSYLVLKAVYEIEITLSKNAVERMASTKQDYPPPPIPTQDFTKLKEYNLQLCDGIIKYLSWRKGYKLDSDYKSRIVKQWEWKVNEFYGDNHIEPHWMMGDLLRVKPEEFSLITVDDFNDFYRIQNTGRAIPLHHELLAEAHSLLYTDKARSSYIMMYSSIEVATKSLITHKKPETVYLIDNIQSPELKKLYDQYINKEIILDMVSKEELVTIHDMTTTRNKIAHTGLELNPDVLRRHYDFAKILIDRIDSAMGYTWALKIPSKSV</sequence>
<evidence type="ECO:0000313" key="2">
    <source>
        <dbReference type="Proteomes" id="UP000664628"/>
    </source>
</evidence>
<name>A0ABS3JCS2_9BACT</name>
<accession>A0ABS3JCS2</accession>
<protein>
    <recommendedName>
        <fullName evidence="3">Apea-like HEPN domain-containing protein</fullName>
    </recommendedName>
</protein>
<dbReference type="RefSeq" id="WP_207327153.1">
    <property type="nucleotide sequence ID" value="NZ_JAFMYW010000001.1"/>
</dbReference>
<dbReference type="EMBL" id="JAFMYW010000001">
    <property type="protein sequence ID" value="MBO0947236.1"/>
    <property type="molecule type" value="Genomic_DNA"/>
</dbReference>
<dbReference type="Proteomes" id="UP000664628">
    <property type="component" value="Unassembled WGS sequence"/>
</dbReference>
<evidence type="ECO:0000313" key="1">
    <source>
        <dbReference type="EMBL" id="MBO0947236.1"/>
    </source>
</evidence>
<reference evidence="1 2" key="1">
    <citation type="submission" date="2021-03" db="EMBL/GenBank/DDBJ databases">
        <title>Fibrella sp. HMF5405 genome sequencing and assembly.</title>
        <authorList>
            <person name="Kang H."/>
            <person name="Kim H."/>
            <person name="Bae S."/>
            <person name="Joh K."/>
        </authorList>
    </citation>
    <scope>NUCLEOTIDE SEQUENCE [LARGE SCALE GENOMIC DNA]</scope>
    <source>
        <strain evidence="1 2">HMF5405</strain>
    </source>
</reference>
<comment type="caution">
    <text evidence="1">The sequence shown here is derived from an EMBL/GenBank/DDBJ whole genome shotgun (WGS) entry which is preliminary data.</text>
</comment>
<evidence type="ECO:0008006" key="3">
    <source>
        <dbReference type="Google" id="ProtNLM"/>
    </source>
</evidence>
<keyword evidence="2" id="KW-1185">Reference proteome</keyword>